<dbReference type="EMBL" id="CP036291">
    <property type="protein sequence ID" value="QDU87160.1"/>
    <property type="molecule type" value="Genomic_DNA"/>
</dbReference>
<dbReference type="KEGG" id="pnd:Pla175_05160"/>
<accession>A0A518D6Q4</accession>
<dbReference type="OrthoDB" id="276165at2"/>
<dbReference type="Gene3D" id="1.20.1440.60">
    <property type="entry name" value="23S rRNA-intervening sequence"/>
    <property type="match status" value="1"/>
</dbReference>
<dbReference type="Pfam" id="PF05635">
    <property type="entry name" value="23S_rRNA_IVP"/>
    <property type="match status" value="1"/>
</dbReference>
<organism evidence="1 2">
    <name type="scientific">Pirellulimonas nuda</name>
    <dbReference type="NCBI Taxonomy" id="2528009"/>
    <lineage>
        <taxon>Bacteria</taxon>
        <taxon>Pseudomonadati</taxon>
        <taxon>Planctomycetota</taxon>
        <taxon>Planctomycetia</taxon>
        <taxon>Pirellulales</taxon>
        <taxon>Lacipirellulaceae</taxon>
        <taxon>Pirellulimonas</taxon>
    </lineage>
</organism>
<evidence type="ECO:0000313" key="1">
    <source>
        <dbReference type="EMBL" id="QDU87160.1"/>
    </source>
</evidence>
<evidence type="ECO:0000313" key="2">
    <source>
        <dbReference type="Proteomes" id="UP000317429"/>
    </source>
</evidence>
<evidence type="ECO:0008006" key="3">
    <source>
        <dbReference type="Google" id="ProtNLM"/>
    </source>
</evidence>
<dbReference type="InterPro" id="IPR012657">
    <property type="entry name" value="23S_rRNA-intervening_sequence"/>
</dbReference>
<dbReference type="NCBIfam" id="TIGR02436">
    <property type="entry name" value="four helix bundle protein"/>
    <property type="match status" value="1"/>
</dbReference>
<dbReference type="CDD" id="cd16377">
    <property type="entry name" value="23S_rRNA_IVP_like"/>
    <property type="match status" value="1"/>
</dbReference>
<dbReference type="Proteomes" id="UP000317429">
    <property type="component" value="Chromosome"/>
</dbReference>
<dbReference type="InterPro" id="IPR036583">
    <property type="entry name" value="23S_rRNA_IVS_sf"/>
</dbReference>
<dbReference type="SUPFAM" id="SSF158446">
    <property type="entry name" value="IVS-encoded protein-like"/>
    <property type="match status" value="1"/>
</dbReference>
<reference evidence="1 2" key="1">
    <citation type="submission" date="2019-02" db="EMBL/GenBank/DDBJ databases">
        <title>Deep-cultivation of Planctomycetes and their phenomic and genomic characterization uncovers novel biology.</title>
        <authorList>
            <person name="Wiegand S."/>
            <person name="Jogler M."/>
            <person name="Boedeker C."/>
            <person name="Pinto D."/>
            <person name="Vollmers J."/>
            <person name="Rivas-Marin E."/>
            <person name="Kohn T."/>
            <person name="Peeters S.H."/>
            <person name="Heuer A."/>
            <person name="Rast P."/>
            <person name="Oberbeckmann S."/>
            <person name="Bunk B."/>
            <person name="Jeske O."/>
            <person name="Meyerdierks A."/>
            <person name="Storesund J.E."/>
            <person name="Kallscheuer N."/>
            <person name="Luecker S."/>
            <person name="Lage O.M."/>
            <person name="Pohl T."/>
            <person name="Merkel B.J."/>
            <person name="Hornburger P."/>
            <person name="Mueller R.-W."/>
            <person name="Bruemmer F."/>
            <person name="Labrenz M."/>
            <person name="Spormann A.M."/>
            <person name="Op den Camp H."/>
            <person name="Overmann J."/>
            <person name="Amann R."/>
            <person name="Jetten M.S.M."/>
            <person name="Mascher T."/>
            <person name="Medema M.H."/>
            <person name="Devos D.P."/>
            <person name="Kaster A.-K."/>
            <person name="Ovreas L."/>
            <person name="Rohde M."/>
            <person name="Galperin M.Y."/>
            <person name="Jogler C."/>
        </authorList>
    </citation>
    <scope>NUCLEOTIDE SEQUENCE [LARGE SCALE GENOMIC DNA]</scope>
    <source>
        <strain evidence="1 2">Pla175</strain>
    </source>
</reference>
<proteinExistence type="predicted"/>
<keyword evidence="2" id="KW-1185">Reference proteome</keyword>
<protein>
    <recommendedName>
        <fullName evidence="3">Four helix bundle protein</fullName>
    </recommendedName>
</protein>
<sequence length="125" mass="14073">MSDPIRSYQDLEVWKSGMRVTLRVYELTRIFPDDERFGLVSQLRRAATSIPSNIAEGHARQSTKEYLHHVSYALGSLAEVETQVLIAEELKYLCRDNSQTLLSDLAGLGKQLRALATALKRNLAP</sequence>
<dbReference type="PANTHER" id="PTHR38471">
    <property type="entry name" value="FOUR HELIX BUNDLE PROTEIN"/>
    <property type="match status" value="1"/>
</dbReference>
<name>A0A518D6Q4_9BACT</name>
<dbReference type="PANTHER" id="PTHR38471:SF2">
    <property type="entry name" value="FOUR HELIX BUNDLE PROTEIN"/>
    <property type="match status" value="1"/>
</dbReference>
<gene>
    <name evidence="1" type="ORF">Pla175_05160</name>
</gene>
<dbReference type="AlphaFoldDB" id="A0A518D6Q4"/>
<dbReference type="RefSeq" id="WP_145281052.1">
    <property type="nucleotide sequence ID" value="NZ_CP036291.1"/>
</dbReference>